<organism evidence="2 3">
    <name type="scientific">Vibrio syngnathi</name>
    <dbReference type="NCBI Taxonomy" id="3034029"/>
    <lineage>
        <taxon>Bacteria</taxon>
        <taxon>Pseudomonadati</taxon>
        <taxon>Pseudomonadota</taxon>
        <taxon>Gammaproteobacteria</taxon>
        <taxon>Vibrionales</taxon>
        <taxon>Vibrionaceae</taxon>
        <taxon>Vibrio</taxon>
    </lineage>
</organism>
<evidence type="ECO:0000256" key="1">
    <source>
        <dbReference type="SAM" id="MobiDB-lite"/>
    </source>
</evidence>
<dbReference type="AlphaFoldDB" id="A0AA34XPM3"/>
<evidence type="ECO:0000313" key="2">
    <source>
        <dbReference type="EMBL" id="ARP39442.1"/>
    </source>
</evidence>
<evidence type="ECO:0000313" key="3">
    <source>
        <dbReference type="Proteomes" id="UP000194136"/>
    </source>
</evidence>
<feature type="region of interest" description="Disordered" evidence="1">
    <location>
        <begin position="29"/>
        <end position="48"/>
    </location>
</feature>
<gene>
    <name evidence="2" type="ORF">K08M4_27510</name>
</gene>
<dbReference type="Proteomes" id="UP000194136">
    <property type="component" value="Chromosome 1"/>
</dbReference>
<keyword evidence="3" id="KW-1185">Reference proteome</keyword>
<dbReference type="EMBL" id="CP017916">
    <property type="protein sequence ID" value="ARP39442.1"/>
    <property type="molecule type" value="Genomic_DNA"/>
</dbReference>
<proteinExistence type="predicted"/>
<protein>
    <submittedName>
        <fullName evidence="2">Uncharacterized protein</fullName>
    </submittedName>
</protein>
<accession>A0AA34XPM3</accession>
<name>A0AA34XPM3_9VIBR</name>
<feature type="compositionally biased region" description="Polar residues" evidence="1">
    <location>
        <begin position="29"/>
        <end position="40"/>
    </location>
</feature>
<reference evidence="2 3" key="1">
    <citation type="submission" date="2016-10" db="EMBL/GenBank/DDBJ databases">
        <title>The High Quality Genome of Vibrio splendidus K08M4.</title>
        <authorList>
            <person name="Wendling C."/>
            <person name="Chibani C.M."/>
            <person name="Hertel R."/>
            <person name="Sproer C."/>
            <person name="Bunk B."/>
            <person name="Overmann J."/>
            <person name="Roth O."/>
            <person name="Liesegang H."/>
        </authorList>
    </citation>
    <scope>NUCLEOTIDE SEQUENCE [LARGE SCALE GENOMIC DNA]</scope>
    <source>
        <strain evidence="2 3">K08M4</strain>
    </source>
</reference>
<dbReference type="KEGG" id="vsy:K08M4_27510"/>
<sequence>MGLREIVDVADQIVSSGFSTTELRNKAATMSNFSSTQTPEQRIKGLEQ</sequence>